<comment type="caution">
    <text evidence="3">The sequence shown here is derived from an EMBL/GenBank/DDBJ whole genome shotgun (WGS) entry which is preliminary data.</text>
</comment>
<dbReference type="RefSeq" id="WP_249709345.1">
    <property type="nucleotide sequence ID" value="NZ_JAMFMB010000009.1"/>
</dbReference>
<evidence type="ECO:0000259" key="2">
    <source>
        <dbReference type="Pfam" id="PF13628"/>
    </source>
</evidence>
<accession>A0ABT0Q1R2</accession>
<sequence length="174" mass="19073">MKKLIASLVAAVAMFGSQAIAQDVADMSDLEYAHIAYTADNIDIRYAHLALALSTNPEIHEFANTMIRDHTAVNEAALALLAKLGASAQDNALSQTLNTNAEEIINGFVQLRGVEFDKAYAENELAYHQAVNELVENTMIPNIDNAEVKALFEQGLEIFKAHEMHAEMMVKALQ</sequence>
<feature type="chain" id="PRO_5046546120" evidence="1">
    <location>
        <begin position="22"/>
        <end position="174"/>
    </location>
</feature>
<feature type="domain" description="DUF4142" evidence="2">
    <location>
        <begin position="28"/>
        <end position="169"/>
    </location>
</feature>
<name>A0ABT0Q1R2_9RHOB</name>
<dbReference type="Proteomes" id="UP001203880">
    <property type="component" value="Unassembled WGS sequence"/>
</dbReference>
<dbReference type="Pfam" id="PF13628">
    <property type="entry name" value="DUF4142"/>
    <property type="match status" value="1"/>
</dbReference>
<protein>
    <submittedName>
        <fullName evidence="3">DUF4142 domain-containing protein</fullName>
    </submittedName>
</protein>
<dbReference type="Gene3D" id="1.20.1260.10">
    <property type="match status" value="1"/>
</dbReference>
<evidence type="ECO:0000313" key="3">
    <source>
        <dbReference type="EMBL" id="MCL6283728.1"/>
    </source>
</evidence>
<dbReference type="EMBL" id="JAMFMB010000009">
    <property type="protein sequence ID" value="MCL6283728.1"/>
    <property type="molecule type" value="Genomic_DNA"/>
</dbReference>
<dbReference type="PANTHER" id="PTHR38593:SF1">
    <property type="entry name" value="BLR2558 PROTEIN"/>
    <property type="match status" value="1"/>
</dbReference>
<reference evidence="3" key="1">
    <citation type="submission" date="2022-05" db="EMBL/GenBank/DDBJ databases">
        <authorList>
            <person name="Park J.-S."/>
        </authorList>
    </citation>
    <scope>NUCLEOTIDE SEQUENCE</scope>
    <source>
        <strain evidence="3">2012CJ41-6</strain>
    </source>
</reference>
<evidence type="ECO:0000256" key="1">
    <source>
        <dbReference type="SAM" id="SignalP"/>
    </source>
</evidence>
<organism evidence="3 4">
    <name type="scientific">Ruegeria spongiae</name>
    <dbReference type="NCBI Taxonomy" id="2942209"/>
    <lineage>
        <taxon>Bacteria</taxon>
        <taxon>Pseudomonadati</taxon>
        <taxon>Pseudomonadota</taxon>
        <taxon>Alphaproteobacteria</taxon>
        <taxon>Rhodobacterales</taxon>
        <taxon>Roseobacteraceae</taxon>
        <taxon>Ruegeria</taxon>
    </lineage>
</organism>
<dbReference type="InterPro" id="IPR025419">
    <property type="entry name" value="DUF4142"/>
</dbReference>
<dbReference type="InterPro" id="IPR012347">
    <property type="entry name" value="Ferritin-like"/>
</dbReference>
<keyword evidence="4" id="KW-1185">Reference proteome</keyword>
<gene>
    <name evidence="3" type="ORF">M3P21_09320</name>
</gene>
<keyword evidence="1" id="KW-0732">Signal</keyword>
<proteinExistence type="predicted"/>
<evidence type="ECO:0000313" key="4">
    <source>
        <dbReference type="Proteomes" id="UP001203880"/>
    </source>
</evidence>
<feature type="signal peptide" evidence="1">
    <location>
        <begin position="1"/>
        <end position="21"/>
    </location>
</feature>
<dbReference type="PANTHER" id="PTHR38593">
    <property type="entry name" value="BLR2558 PROTEIN"/>
    <property type="match status" value="1"/>
</dbReference>